<evidence type="ECO:0000256" key="5">
    <source>
        <dbReference type="ARBA" id="ARBA00022723"/>
    </source>
</evidence>
<protein>
    <recommendedName>
        <fullName evidence="4 8">2-C-methyl-D-erythritol 2,4-cyclodiphosphate synthase</fullName>
        <ecNumber evidence="4 8">4.6.1.12</ecNumber>
    </recommendedName>
</protein>
<dbReference type="InterPro" id="IPR020555">
    <property type="entry name" value="MECDP_synthase_CS"/>
</dbReference>
<dbReference type="GO" id="GO:0016114">
    <property type="term" value="P:terpenoid biosynthetic process"/>
    <property type="evidence" value="ECO:0007669"/>
    <property type="project" value="InterPro"/>
</dbReference>
<dbReference type="InterPro" id="IPR036571">
    <property type="entry name" value="MECDP_synthase_sf"/>
</dbReference>
<accession>A0A7R8ZVF5</accession>
<evidence type="ECO:0000256" key="7">
    <source>
        <dbReference type="ARBA" id="ARBA00023239"/>
    </source>
</evidence>
<dbReference type="OrthoDB" id="10003236at2759"/>
<reference evidence="10" key="1">
    <citation type="submission" date="2020-11" db="EMBL/GenBank/DDBJ databases">
        <authorList>
            <person name="Tran Van P."/>
        </authorList>
    </citation>
    <scope>NUCLEOTIDE SEQUENCE</scope>
</reference>
<dbReference type="GO" id="GO:0008685">
    <property type="term" value="F:2-C-methyl-D-erythritol 2,4-cyclodiphosphate synthase activity"/>
    <property type="evidence" value="ECO:0007669"/>
    <property type="project" value="UniProtKB-EC"/>
</dbReference>
<evidence type="ECO:0000256" key="6">
    <source>
        <dbReference type="ARBA" id="ARBA00023229"/>
    </source>
</evidence>
<dbReference type="CDD" id="cd00554">
    <property type="entry name" value="MECDP_synthase"/>
    <property type="match status" value="1"/>
</dbReference>
<name>A0A7R8ZVF5_9CRUS</name>
<dbReference type="HAMAP" id="MF_00107">
    <property type="entry name" value="IspF"/>
    <property type="match status" value="1"/>
</dbReference>
<feature type="non-terminal residue" evidence="10">
    <location>
        <position position="127"/>
    </location>
</feature>
<dbReference type="GO" id="GO:0046872">
    <property type="term" value="F:metal ion binding"/>
    <property type="evidence" value="ECO:0007669"/>
    <property type="project" value="UniProtKB-KW"/>
</dbReference>
<evidence type="ECO:0000256" key="3">
    <source>
        <dbReference type="ARBA" id="ARBA00004709"/>
    </source>
</evidence>
<dbReference type="Pfam" id="PF02542">
    <property type="entry name" value="YgbB"/>
    <property type="match status" value="1"/>
</dbReference>
<dbReference type="InterPro" id="IPR003526">
    <property type="entry name" value="MECDP_synthase"/>
</dbReference>
<evidence type="ECO:0000256" key="8">
    <source>
        <dbReference type="RuleBase" id="RU004395"/>
    </source>
</evidence>
<dbReference type="AlphaFoldDB" id="A0A7R8ZVF5"/>
<dbReference type="UniPathway" id="UPA00056">
    <property type="reaction ID" value="UER00095"/>
</dbReference>
<comment type="catalytic activity">
    <reaction evidence="1 8">
        <text>4-CDP-2-C-methyl-D-erythritol 2-phosphate = 2-C-methyl-D-erythritol 2,4-cyclic diphosphate + CMP</text>
        <dbReference type="Rhea" id="RHEA:23864"/>
        <dbReference type="ChEBI" id="CHEBI:57919"/>
        <dbReference type="ChEBI" id="CHEBI:58483"/>
        <dbReference type="ChEBI" id="CHEBI:60377"/>
        <dbReference type="EC" id="4.6.1.12"/>
    </reaction>
</comment>
<evidence type="ECO:0000256" key="2">
    <source>
        <dbReference type="ARBA" id="ARBA00001968"/>
    </source>
</evidence>
<dbReference type="EC" id="4.6.1.12" evidence="4 8"/>
<comment type="cofactor">
    <cofactor evidence="2">
        <name>a divalent metal cation</name>
        <dbReference type="ChEBI" id="CHEBI:60240"/>
    </cofactor>
</comment>
<proteinExistence type="inferred from homology"/>
<dbReference type="PROSITE" id="PS01350">
    <property type="entry name" value="ISPF"/>
    <property type="match status" value="1"/>
</dbReference>
<dbReference type="NCBIfam" id="TIGR00151">
    <property type="entry name" value="ispF"/>
    <property type="match status" value="1"/>
</dbReference>
<dbReference type="GO" id="GO:0019288">
    <property type="term" value="P:isopentenyl diphosphate biosynthetic process, methylerythritol 4-phosphate pathway"/>
    <property type="evidence" value="ECO:0007669"/>
    <property type="project" value="UniProtKB-UniPathway"/>
</dbReference>
<evidence type="ECO:0000256" key="1">
    <source>
        <dbReference type="ARBA" id="ARBA00000200"/>
    </source>
</evidence>
<dbReference type="PANTHER" id="PTHR43181">
    <property type="entry name" value="2-C-METHYL-D-ERYTHRITOL 2,4-CYCLODIPHOSPHATE SYNTHASE, CHLOROPLASTIC"/>
    <property type="match status" value="1"/>
</dbReference>
<keyword evidence="5" id="KW-0479">Metal-binding</keyword>
<dbReference type="PANTHER" id="PTHR43181:SF1">
    <property type="entry name" value="2-C-METHYL-D-ERYTHRITOL 2,4-CYCLODIPHOSPHATE SYNTHASE, CHLOROPLASTIC"/>
    <property type="match status" value="1"/>
</dbReference>
<sequence length="127" mass="13566">MTLRIGHGYDVHAFTAGDHLILGGVNIPFDKAFKAHSDGDVLIHALCDALLGALALGDIGRHFPDTDAAFAGIDSRKLLSRVMRQLNELGYAVVNVDATVIAQQPKLSPHVDAMRANLANDLQVEIG</sequence>
<keyword evidence="7 8" id="KW-0456">Lyase</keyword>
<comment type="similarity">
    <text evidence="8">Belongs to the IspF family.</text>
</comment>
<dbReference type="EMBL" id="OB700914">
    <property type="protein sequence ID" value="CAD7238409.1"/>
    <property type="molecule type" value="Genomic_DNA"/>
</dbReference>
<dbReference type="Gene3D" id="3.30.1330.50">
    <property type="entry name" value="2-C-methyl-D-erythritol 2,4-cyclodiphosphate synthase"/>
    <property type="match status" value="1"/>
</dbReference>
<evidence type="ECO:0000256" key="4">
    <source>
        <dbReference type="ARBA" id="ARBA00012579"/>
    </source>
</evidence>
<comment type="pathway">
    <text evidence="3">Isoprenoid biosynthesis; isopentenyl diphosphate biosynthesis via DXP pathway; isopentenyl diphosphate from 1-deoxy-D-xylulose 5-phosphate: step 4/6.</text>
</comment>
<evidence type="ECO:0000259" key="9">
    <source>
        <dbReference type="Pfam" id="PF02542"/>
    </source>
</evidence>
<dbReference type="SUPFAM" id="SSF69765">
    <property type="entry name" value="IpsF-like"/>
    <property type="match status" value="1"/>
</dbReference>
<feature type="domain" description="2-C-methyl-D-erythritol 2,4-cyclodiphosphate synthase" evidence="9">
    <location>
        <begin position="3"/>
        <end position="125"/>
    </location>
</feature>
<organism evidence="10">
    <name type="scientific">Cyprideis torosa</name>
    <dbReference type="NCBI Taxonomy" id="163714"/>
    <lineage>
        <taxon>Eukaryota</taxon>
        <taxon>Metazoa</taxon>
        <taxon>Ecdysozoa</taxon>
        <taxon>Arthropoda</taxon>
        <taxon>Crustacea</taxon>
        <taxon>Oligostraca</taxon>
        <taxon>Ostracoda</taxon>
        <taxon>Podocopa</taxon>
        <taxon>Podocopida</taxon>
        <taxon>Cytherocopina</taxon>
        <taxon>Cytheroidea</taxon>
        <taxon>Cytherideidae</taxon>
        <taxon>Cyprideis</taxon>
    </lineage>
</organism>
<evidence type="ECO:0000313" key="10">
    <source>
        <dbReference type="EMBL" id="CAD7238409.1"/>
    </source>
</evidence>
<keyword evidence="6 8" id="KW-0414">Isoprene biosynthesis</keyword>
<gene>
    <name evidence="10" type="ORF">CTOB1V02_LOCUS16224</name>
</gene>